<dbReference type="EMBL" id="JACHXU010000012">
    <property type="protein sequence ID" value="MBB3207801.1"/>
    <property type="molecule type" value="Genomic_DNA"/>
</dbReference>
<dbReference type="Proteomes" id="UP000536179">
    <property type="component" value="Unassembled WGS sequence"/>
</dbReference>
<keyword evidence="1" id="KW-0472">Membrane</keyword>
<dbReference type="RefSeq" id="WP_184306086.1">
    <property type="nucleotide sequence ID" value="NZ_JACHXU010000012.1"/>
</dbReference>
<name>A0A7W5H7C1_9BACT</name>
<keyword evidence="1" id="KW-0812">Transmembrane</keyword>
<evidence type="ECO:0008006" key="4">
    <source>
        <dbReference type="Google" id="ProtNLM"/>
    </source>
</evidence>
<proteinExistence type="predicted"/>
<keyword evidence="3" id="KW-1185">Reference proteome</keyword>
<evidence type="ECO:0000256" key="1">
    <source>
        <dbReference type="SAM" id="Phobius"/>
    </source>
</evidence>
<feature type="transmembrane region" description="Helical" evidence="1">
    <location>
        <begin position="142"/>
        <end position="163"/>
    </location>
</feature>
<evidence type="ECO:0000313" key="2">
    <source>
        <dbReference type="EMBL" id="MBB3207801.1"/>
    </source>
</evidence>
<gene>
    <name evidence="2" type="ORF">FHS27_003628</name>
</gene>
<evidence type="ECO:0000313" key="3">
    <source>
        <dbReference type="Proteomes" id="UP000536179"/>
    </source>
</evidence>
<dbReference type="AlphaFoldDB" id="A0A7W5H7C1"/>
<protein>
    <recommendedName>
        <fullName evidence="4">Transmembrane protein</fullName>
    </recommendedName>
</protein>
<keyword evidence="1" id="KW-1133">Transmembrane helix</keyword>
<comment type="caution">
    <text evidence="2">The sequence shown here is derived from an EMBL/GenBank/DDBJ whole genome shotgun (WGS) entry which is preliminary data.</text>
</comment>
<accession>A0A7W5H7C1</accession>
<feature type="transmembrane region" description="Helical" evidence="1">
    <location>
        <begin position="117"/>
        <end position="136"/>
    </location>
</feature>
<sequence>MIVPTYWAEAKRTIKHDQRQMTLRRFGWSDVSQAAAEEHAEQRVAEAVERVVGGEPTLLAEPKVPYNGADGLPIREEIVSRQDDAVMTRNGYGALCLNTPDVLFADVDAEDDGGCSAYGYTFLLYGIVYVGFAWKLDGLRSLFLFLLGAIVVVTVFGSVWHWIRDRVRGSPKAAARARIERFADRHHEWGMRLYETPRGWRVLVSHATFDPRSDQVRSFFNAIGTDPIYARMCFNQNCFRARVTPKPWRIGIDDHLKPRPGVWPVSPERLPDRNRWVQRYERQSADYSACRFVSSFGSATQCDQARGVIRWHDEVSGAMTDRAIA</sequence>
<reference evidence="2 3" key="1">
    <citation type="submission" date="2020-08" db="EMBL/GenBank/DDBJ databases">
        <title>Genomic Encyclopedia of Type Strains, Phase III (KMG-III): the genomes of soil and plant-associated and newly described type strains.</title>
        <authorList>
            <person name="Whitman W."/>
        </authorList>
    </citation>
    <scope>NUCLEOTIDE SEQUENCE [LARGE SCALE GENOMIC DNA]</scope>
    <source>
        <strain evidence="2 3">CECT 8075</strain>
    </source>
</reference>
<organism evidence="2 3">
    <name type="scientific">Aporhodopirellula rubra</name>
    <dbReference type="NCBI Taxonomy" id="980271"/>
    <lineage>
        <taxon>Bacteria</taxon>
        <taxon>Pseudomonadati</taxon>
        <taxon>Planctomycetota</taxon>
        <taxon>Planctomycetia</taxon>
        <taxon>Pirellulales</taxon>
        <taxon>Pirellulaceae</taxon>
        <taxon>Aporhodopirellula</taxon>
    </lineage>
</organism>